<sequence>MDQDCNTYQSELMLKGTDDFATKQEDFNPDDNQDEHPTTQNNSEASDYRHEDDHVCDSMKPQISNTERIDIAIDQVYEIKGQVEDDVKPMTEQTVDQEKEGIFSEVEERESSLQTLKSETKASLDSETQQTDTGFKPIGSRRKMGSSRRNKGRQQIKEPVTETYHEHKEVVESTMGNDTFETIQVSFTIERTSQEELSKESEQTIIMPETHDSPLYSAIMAGYFSEVQNPTTTNNPGTDLESFIPKSENIQEHHDERVTDFKVEVSEKSVVATLADIHKSDTLQCEEVIGVHHSEDAINKDHEEEVQPTEIQEIVYSSENVTHATTEVSEIISVNPMDQDKVSDTYKSELMLKGTDDFATKQEDFNPDDNQDKHPTTQSNFEASDSKQEDDHICDTRNPQIRNIEGIDIALDRAYEMKGQVENDVKSTTEQTVDQEKEGIFSEVEERESSLQTLKSETKASLDSEPQQTDTGFKPIGSRRKMGSSRRNKGRQQIKEPVTETYHEHKEVVESTMGNDTFETIQVSFTIERTSQEELSKESEQTFIMPETHDSPLYSAIMAGYSSEVQNPTTTNNPGTDLESFIPKSENIQERHDERVTDFKVEVSEKSVVATLADIHKSDTLQCEEVIGVHHSEDAINKNHEEEVQPTEIQEIVYSSENVTHATTEVSEIISVNPMDQDKVSDTYKSELMLKGTDDFATKQEDFNPDDNQDEHPTTQNNSEASDYRHEDDHVCDSMKPQISNTERIDIAIDQVYEIKGQQTDTGFKPIGSRRKMGSSRRNKGRQQIKEPVTETYHEHKEVVESTMGNDTFETTQVLFAIERMNEEESSQGYEQTMIMPETHDSPLYSAIMAGYSSEVQNPTTTNNPGTDLESFIPKSENIQEHHDERVTDFKVEVSEKSVVATLADIHKSDTLQCEEVIGVHHSEDAINKDHEEEVQPTEIQEIVYSSENVTHATTEVSEIISVNPMDQDKVSDTYKSELMLKGTDDFATKQEDFNPDDNQDKHPTTQSNFEASDSKQEDDHICDTRNPQIRNIEGIDIALDRAYEMKGQVENDVKSTTEQTVDQEKEGIFSEVEERESSLQTLKSETKASLDSEPQQTDTGFKPIGSRRKMGSSRRNKGRQQIKEPVTETYHEHKEVVESTMAIMAGYSSEVQNPTTTNNPGTDLESFIPKSENIQEHHDERVTDFKVEVSEKSVVATLADIHKSDTLQCEEVIGVHHSEDAINKDHEEEVQPTEIQEIVYSSENVTHATTEVSEIISVNPTDQDKVSDTYKSELMLKGTDDFATKQEDFNPDDNQDEHPTTQNNSEASDYRHEDDHVCDSMKPQISNTERIDIAIDQVYEIKGQVEDDVKPMTEQTVDQEKEGIFSEVEERESSLQTLKSETKASLDSEPQQTDTGFKPIGSRRKMGSSRRNKGRQQIKETVTETYHEHKEVVESTMAIMAGYSSEVQNPTTTNNPGTDLESFIPKSENIQEHHDERVTDFKVEVSEKSVVATLADIHKSDTLQCEEVIEVSEIISVNPMDQDKEDFNPDDNQDKHPTTQSNFEASDSKQEDDHICDTRNPQIRNIEGIDIALDRAYEMKGQVENDVKSTTEQTVDQEKEGIFSEVEERESSLQTLKSETKASLDSEPQQTDTGFKPIGSRRKMGSSRRNKGRQQIKEPVTETYHEHKEVVERQEEGIFSEVEERESSLQTLKSETKASLDSEPQQTDTGFKPIGSRRKMGSSRRNKGRQQIKETVTETYHEHKEVVESTMGNDTFETTQVLFAIERMNEEESSQGYEQTMIMPETHDSPLYSAIMAGYSSEVQNPTTTNNPGTDLESFIPRSENIQEHHDERVTDFKVEVSEKSVVATLADIHKSDTLQCEEVIGVHHSEDAINKDHEEEVQPTEIQEIVYSSENVTHATTEVSEIISVNPMDQDKVSDTYKSELMLKGTDDFATKQEDFNPDDNQDKHPTKQSNFEASDSKQEDDHICDTRNPQIRNIEGIDIALDRAYEMKGQVENDVKSTTEQTVDQEKEGIFSEVEERESSLQTLKSETKASLDSEPQQTDTGFKPIGSRRKMGSSRRNKGRQQIKEPVTETYHEHKEVVESTMGNDTFETIQVSFTIERTSQEELSKESEQTIIMPETHDSPLYSAIMAGYSSEVQNPTTTNNPGTDLESFIPKSENIQEHHDERVTDFKVEVSEKSVVATLADIHKSDTLQCEEVIGVHHSEDAINKDHEEEVQPTEIQEIVYSSENVTHATTEVSEIISVNPMDQDEVSDTYKSELMLKGTDDFATKQEDFNPDDNQDEHPTTQNNSEASDYRHEDDHVCDSMKPQISNTERIDIAIDQVYEIKGQVKDDVKPMTEQTVDQEKEGIFSEVEERESSLQTLKSETKASLDSEPQQTDTGFKPIGSRRKLGSSRRNKGRQNAKDSVAESYHRSTVEFVGNTRDKEPFETMKMSLTIETAEQKKSMETTLEGMDISDNHQTEICDQVKENAHTRTLAGISAVHTEIDCSIVQAPFSSSKEESSTNKQQEEHVDLSQVRGTQHSKDAVSEVHEEEIRPTHMQDIDQCDLPSVTESGFSLSRLQSEMNASLDPQHQDDSQSMRLQSHTGFNPSSRRKMGSSRRNKGRQQVKDSFSETLYEPKEELEAFGTTKMSLATETQRQEELKDQTTLYPRPAERTRKIRSTVNDEENTEKIPEDTILSQNVMDNNTVVTTEISSSLAKDDFIKSNKDINEEEEKLTVKMDLIKSPEVSVLKDYSDIQNITYDDGNVNVTPSEVQVSGQDEVVEEFGDLQFSAADNKMETLEHIGLEKNFEAESAEDVPEKSGISSQLGIQEKTHLDDSENLQGNPKQKRRKMGSTRRTQLSRKTEGEMDNKDETKDKLPKILTAELSDSEDQKQETNDTSAVHDKGQKLQSNTVDVVNLKFAQVVHVRDGERNVGVSLEPFDLDDFTSTEMHVQSVLAGRNSGSVSLLQSSADTEDASNTGGTCETTQKTQNYGEKPESIYTIQDQALKSAEVPVAAVADLEIVKYVDRGGGEEEHKDAQTRTEEPNNANGGACNQNLEMESASPNLNLTSRRRKMGSTRRNLRSRTEGEHYEKQEVDNKEAETTTNVEYVKVVSFSDIQERELHQLKDKESEPEHRKEKVFETMEYSHIGESHFKPPAHQTFEENPVPHGEQVQSDHQPTPSYLPVIPSTSPKHDVMSESASSGKRRKMGSHRKSRGDQNNENRSATGNRITDTQNGRDIQSIPDESAIKTTGEESLSLDKISEVDESDKKASSSISTSKAGQHTSPESEKIPERVTPVQPHYSEIRLSQESQRTLSLGNPREVDLRSSRYNVVMVGDSSVGKTSFMKRAQSGKFSLDLPASVGLDSCVWTVAVDAKPVVLQLWDTAGQERFHSITRQILHKAQAFLLMYDITSSHSFSAVSYWANCIQEGAAENVTIVLLGNKSDHAERRVKTQDGEILAKEYNFEFMECSAATGENVVHCLETVARLLSQRADTREEALVLKREPQKKKSSGCC</sequence>
<dbReference type="EMBL" id="CM041537">
    <property type="protein sequence ID" value="KAI3370025.1"/>
    <property type="molecule type" value="Genomic_DNA"/>
</dbReference>
<dbReference type="Proteomes" id="UP000831701">
    <property type="component" value="Chromosome 7"/>
</dbReference>
<gene>
    <name evidence="1" type="ORF">L3Q82_024822</name>
</gene>
<proteinExistence type="predicted"/>
<evidence type="ECO:0000313" key="1">
    <source>
        <dbReference type="EMBL" id="KAI3370025.1"/>
    </source>
</evidence>
<evidence type="ECO:0000313" key="2">
    <source>
        <dbReference type="Proteomes" id="UP000831701"/>
    </source>
</evidence>
<keyword evidence="2" id="KW-1185">Reference proteome</keyword>
<name>A0ACB8WPQ3_9TELE</name>
<reference evidence="1" key="1">
    <citation type="submission" date="2022-04" db="EMBL/GenBank/DDBJ databases">
        <title>Jade perch genome.</title>
        <authorList>
            <person name="Chao B."/>
        </authorList>
    </citation>
    <scope>NUCLEOTIDE SEQUENCE</scope>
    <source>
        <strain evidence="1">CB-2022</strain>
    </source>
</reference>
<organism evidence="1 2">
    <name type="scientific">Scortum barcoo</name>
    <name type="common">barcoo grunter</name>
    <dbReference type="NCBI Taxonomy" id="214431"/>
    <lineage>
        <taxon>Eukaryota</taxon>
        <taxon>Metazoa</taxon>
        <taxon>Chordata</taxon>
        <taxon>Craniata</taxon>
        <taxon>Vertebrata</taxon>
        <taxon>Euteleostomi</taxon>
        <taxon>Actinopterygii</taxon>
        <taxon>Neopterygii</taxon>
        <taxon>Teleostei</taxon>
        <taxon>Neoteleostei</taxon>
        <taxon>Acanthomorphata</taxon>
        <taxon>Eupercaria</taxon>
        <taxon>Centrarchiformes</taxon>
        <taxon>Terapontoidei</taxon>
        <taxon>Terapontidae</taxon>
        <taxon>Scortum</taxon>
    </lineage>
</organism>
<protein>
    <submittedName>
        <fullName evidence="1">Uncharacterized protein</fullName>
    </submittedName>
</protein>
<comment type="caution">
    <text evidence="1">The sequence shown here is derived from an EMBL/GenBank/DDBJ whole genome shotgun (WGS) entry which is preliminary data.</text>
</comment>
<accession>A0ACB8WPQ3</accession>